<evidence type="ECO:0000256" key="1">
    <source>
        <dbReference type="SAM" id="MobiDB-lite"/>
    </source>
</evidence>
<protein>
    <submittedName>
        <fullName evidence="2">Uncharacterized protein</fullName>
    </submittedName>
</protein>
<dbReference type="Proteomes" id="UP000314294">
    <property type="component" value="Unassembled WGS sequence"/>
</dbReference>
<feature type="compositionally biased region" description="Basic and acidic residues" evidence="1">
    <location>
        <begin position="26"/>
        <end position="36"/>
    </location>
</feature>
<accession>A0A4Z2FFH9</accession>
<organism evidence="2 3">
    <name type="scientific">Liparis tanakae</name>
    <name type="common">Tanaka's snailfish</name>
    <dbReference type="NCBI Taxonomy" id="230148"/>
    <lineage>
        <taxon>Eukaryota</taxon>
        <taxon>Metazoa</taxon>
        <taxon>Chordata</taxon>
        <taxon>Craniata</taxon>
        <taxon>Vertebrata</taxon>
        <taxon>Euteleostomi</taxon>
        <taxon>Actinopterygii</taxon>
        <taxon>Neopterygii</taxon>
        <taxon>Teleostei</taxon>
        <taxon>Neoteleostei</taxon>
        <taxon>Acanthomorphata</taxon>
        <taxon>Eupercaria</taxon>
        <taxon>Perciformes</taxon>
        <taxon>Cottioidei</taxon>
        <taxon>Cottales</taxon>
        <taxon>Liparidae</taxon>
        <taxon>Liparis</taxon>
    </lineage>
</organism>
<gene>
    <name evidence="2" type="ORF">EYF80_049918</name>
</gene>
<evidence type="ECO:0000313" key="2">
    <source>
        <dbReference type="EMBL" id="TNN39929.1"/>
    </source>
</evidence>
<name>A0A4Z2FFH9_9TELE</name>
<evidence type="ECO:0000313" key="3">
    <source>
        <dbReference type="Proteomes" id="UP000314294"/>
    </source>
</evidence>
<reference evidence="2 3" key="1">
    <citation type="submission" date="2019-03" db="EMBL/GenBank/DDBJ databases">
        <title>First draft genome of Liparis tanakae, snailfish: a comprehensive survey of snailfish specific genes.</title>
        <authorList>
            <person name="Kim W."/>
            <person name="Song I."/>
            <person name="Jeong J.-H."/>
            <person name="Kim D."/>
            <person name="Kim S."/>
            <person name="Ryu S."/>
            <person name="Song J.Y."/>
            <person name="Lee S.K."/>
        </authorList>
    </citation>
    <scope>NUCLEOTIDE SEQUENCE [LARGE SCALE GENOMIC DNA]</scope>
    <source>
        <tissue evidence="2">Muscle</tissue>
    </source>
</reference>
<feature type="region of interest" description="Disordered" evidence="1">
    <location>
        <begin position="22"/>
        <end position="64"/>
    </location>
</feature>
<dbReference type="EMBL" id="SRLO01001234">
    <property type="protein sequence ID" value="TNN39929.1"/>
    <property type="molecule type" value="Genomic_DNA"/>
</dbReference>
<feature type="region of interest" description="Disordered" evidence="1">
    <location>
        <begin position="81"/>
        <end position="106"/>
    </location>
</feature>
<dbReference type="AlphaFoldDB" id="A0A4Z2FFH9"/>
<sequence>MGEELGLIDILYGPQELDVTCGDRAQSGDEHSRQEDNATPSHVCLPERTQGIVGDPQSDSGFPRINPVTRSLQLHEIMDQETPHGGYTTSSVSVRRPPHVLPSRPDARAVTRMSSFSSVYLSLRFPAATSTALTALMP</sequence>
<proteinExistence type="predicted"/>
<keyword evidence="3" id="KW-1185">Reference proteome</keyword>
<comment type="caution">
    <text evidence="2">The sequence shown here is derived from an EMBL/GenBank/DDBJ whole genome shotgun (WGS) entry which is preliminary data.</text>
</comment>